<keyword evidence="2" id="KW-1185">Reference proteome</keyword>
<accession>A0A845QUC2</accession>
<proteinExistence type="predicted"/>
<dbReference type="Pfam" id="PF18958">
    <property type="entry name" value="DUF5700"/>
    <property type="match status" value="1"/>
</dbReference>
<evidence type="ECO:0000313" key="2">
    <source>
        <dbReference type="Proteomes" id="UP000467132"/>
    </source>
</evidence>
<gene>
    <name evidence="1" type="ORF">D3Z33_00835</name>
</gene>
<dbReference type="InterPro" id="IPR043754">
    <property type="entry name" value="DUF5700"/>
</dbReference>
<sequence length="352" mass="42293">MNINIRNKTVFKMLELCKRHKKGKLYREELEDLLEHDDYKVEFERYNTKGLPITNITKEEFVDYFINLQQLDTKDIQNERLRIHHIQYKYFFNNLDFYEKEIKKLLLIDESIVKEGLKYTINGLPSYINFDSLDVIFTISIGNSFGWPYKNCIHFDVLSFFKLCNINDLKLFKSFIGHEVHHIGYNKFSQEVNISKFNPEEYLYYFLAFEGLAVKYCNNGQGILTKKIYNDLEQNVGMDTFTWNYLRDEFYDIFNEFKSQIQLIRIGKIKDLDDIKEIISEYWLNSCTKLQEKEEVPKLKHSKNYYFGNEIWGLIHDIYGKEKVFEVLKKPKEFPKEFNKALNQIGRTDLII</sequence>
<dbReference type="EMBL" id="QXXA01000001">
    <property type="protein sequence ID" value="NBI05399.1"/>
    <property type="molecule type" value="Genomic_DNA"/>
</dbReference>
<dbReference type="RefSeq" id="WP_160195909.1">
    <property type="nucleotide sequence ID" value="NZ_QXXA01000001.1"/>
</dbReference>
<dbReference type="Proteomes" id="UP000467132">
    <property type="component" value="Unassembled WGS sequence"/>
</dbReference>
<reference evidence="1 2" key="1">
    <citation type="submission" date="2018-08" db="EMBL/GenBank/DDBJ databases">
        <title>Murine metabolic-syndrome-specific gut microbial biobank.</title>
        <authorList>
            <person name="Liu C."/>
        </authorList>
    </citation>
    <scope>NUCLEOTIDE SEQUENCE [LARGE SCALE GENOMIC DNA]</scope>
    <source>
        <strain evidence="1 2">583</strain>
    </source>
</reference>
<protein>
    <recommendedName>
        <fullName evidence="3">DUF2268 domain-containing protein</fullName>
    </recommendedName>
</protein>
<dbReference type="AlphaFoldDB" id="A0A845QUC2"/>
<comment type="caution">
    <text evidence="1">The sequence shown here is derived from an EMBL/GenBank/DDBJ whole genome shotgun (WGS) entry which is preliminary data.</text>
</comment>
<evidence type="ECO:0008006" key="3">
    <source>
        <dbReference type="Google" id="ProtNLM"/>
    </source>
</evidence>
<evidence type="ECO:0000313" key="1">
    <source>
        <dbReference type="EMBL" id="NBI05399.1"/>
    </source>
</evidence>
<name>A0A845QUC2_9CLOT</name>
<dbReference type="OrthoDB" id="1891804at2"/>
<organism evidence="1 2">
    <name type="scientific">Senegalia massiliensis</name>
    <dbReference type="NCBI Taxonomy" id="1720316"/>
    <lineage>
        <taxon>Bacteria</taxon>
        <taxon>Bacillati</taxon>
        <taxon>Bacillota</taxon>
        <taxon>Clostridia</taxon>
        <taxon>Eubacteriales</taxon>
        <taxon>Clostridiaceae</taxon>
        <taxon>Senegalia</taxon>
    </lineage>
</organism>